<dbReference type="Proteomes" id="UP001317613">
    <property type="component" value="Chromosome"/>
</dbReference>
<evidence type="ECO:0000313" key="2">
    <source>
        <dbReference type="Proteomes" id="UP001317613"/>
    </source>
</evidence>
<name>A0AC59HR20_ENTFL</name>
<accession>A0AC59HR20</accession>
<proteinExistence type="predicted"/>
<dbReference type="EMBL" id="AP026729">
    <property type="protein sequence ID" value="BDQ62118.1"/>
    <property type="molecule type" value="Genomic_DNA"/>
</dbReference>
<gene>
    <name evidence="1" type="ORF">EfsSVR2332_21960</name>
</gene>
<evidence type="ECO:0000313" key="1">
    <source>
        <dbReference type="EMBL" id="BDQ62118.1"/>
    </source>
</evidence>
<organism evidence="1 2">
    <name type="scientific">Enterococcus faecalis</name>
    <name type="common">Streptococcus faecalis</name>
    <dbReference type="NCBI Taxonomy" id="1351"/>
    <lineage>
        <taxon>Bacteria</taxon>
        <taxon>Bacillati</taxon>
        <taxon>Bacillota</taxon>
        <taxon>Bacilli</taxon>
        <taxon>Lactobacillales</taxon>
        <taxon>Enterococcaceae</taxon>
        <taxon>Enterococcus</taxon>
    </lineage>
</organism>
<reference evidence="1" key="1">
    <citation type="submission" date="2022-08" db="EMBL/GenBank/DDBJ databases">
        <title>Molecular epidemiological analysis of five strains of VanD-type vancomycin-resistant Enterococcus faecalis.</title>
        <authorList>
            <person name="Mimura K."/>
            <person name="Hashimoto Y."/>
            <person name="Tomita H."/>
        </authorList>
    </citation>
    <scope>NUCLEOTIDE SEQUENCE</scope>
    <source>
        <strain evidence="1">SVR2332</strain>
    </source>
</reference>
<sequence>MLEILQRQLLFKLAVCQGIGNLGILKVLQEAIAQKRVDFSSTEIIRIAEIKKYRELFEQSWLHHTIHSEALYIRQCQHQFMTILDAVYPKLLREIYNPPAILFYRGNLQLLSRRKIGIVGARYATSYGLRVTEALVPKIVKEGFTIVSGLAKGIDSRSHEMAIQNGGQTIGILGTGLDVYYPYEKKELQQTMKQNQLVLTEYVNGSGPKKYHFPARNRIIAGLSLGVCVMEARKNSGSLITAQAAMDYGREVFAVPGSIFQSFSTGCHELIQDGAKCVQTIDDICEEL</sequence>
<protein>
    <submittedName>
        <fullName evidence="1">DNA processing protein DprA</fullName>
    </submittedName>
</protein>